<dbReference type="NCBIfam" id="NF005879">
    <property type="entry name" value="PRK07827.1"/>
    <property type="match status" value="1"/>
</dbReference>
<dbReference type="EMBL" id="JACCFW010000001">
    <property type="protein sequence ID" value="NYJ73654.1"/>
    <property type="molecule type" value="Genomic_DNA"/>
</dbReference>
<organism evidence="2 3">
    <name type="scientific">Allobranchiibius huperziae</name>
    <dbReference type="NCBI Taxonomy" id="1874116"/>
    <lineage>
        <taxon>Bacteria</taxon>
        <taxon>Bacillati</taxon>
        <taxon>Actinomycetota</taxon>
        <taxon>Actinomycetes</taxon>
        <taxon>Micrococcales</taxon>
        <taxon>Dermacoccaceae</taxon>
        <taxon>Allobranchiibius</taxon>
    </lineage>
</organism>
<dbReference type="CDD" id="cd06558">
    <property type="entry name" value="crotonase-like"/>
    <property type="match status" value="1"/>
</dbReference>
<gene>
    <name evidence="2" type="ORF">HNR15_000617</name>
</gene>
<dbReference type="Gene3D" id="3.90.226.10">
    <property type="entry name" value="2-enoyl-CoA Hydratase, Chain A, domain 1"/>
    <property type="match status" value="1"/>
</dbReference>
<dbReference type="PANTHER" id="PTHR42964:SF1">
    <property type="entry name" value="POLYKETIDE BIOSYNTHESIS ENOYL-COA HYDRATASE PKSH-RELATED"/>
    <property type="match status" value="1"/>
</dbReference>
<dbReference type="InterPro" id="IPR051683">
    <property type="entry name" value="Enoyl-CoA_Hydratase/Isomerase"/>
</dbReference>
<proteinExistence type="inferred from homology"/>
<dbReference type="Pfam" id="PF00378">
    <property type="entry name" value="ECH_1"/>
    <property type="match status" value="1"/>
</dbReference>
<dbReference type="Gene3D" id="1.10.12.10">
    <property type="entry name" value="Lyase 2-enoyl-coa Hydratase, Chain A, domain 2"/>
    <property type="match status" value="1"/>
</dbReference>
<dbReference type="AlphaFoldDB" id="A0A853DF21"/>
<keyword evidence="2" id="KW-0456">Lyase</keyword>
<dbReference type="Proteomes" id="UP000571817">
    <property type="component" value="Unassembled WGS sequence"/>
</dbReference>
<sequence>MTDSAQPTDPPALVTYDVSGRVARVTLDSPRNRNALSTHLLDELLRALESAAEDESVRVVVLGHTGGTFCAGVDLNEVTGEDDPNTARGIRLTAVMRAIAAHRCPVVGQIDGHVRAGGVGLVAACDLVVAGPKSTFALTESRLGLAAFVISLTVLPRLTSRAAARYFLTGETFDAATAREIGLVTEAAEDAEAGAGELVERLTQASPQGLAESKALVNRQLLARFDHDREWAIEQSARLFASSEAREGMAAFLAKRPPSWLA</sequence>
<comment type="caution">
    <text evidence="2">The sequence shown here is derived from an EMBL/GenBank/DDBJ whole genome shotgun (WGS) entry which is preliminary data.</text>
</comment>
<dbReference type="RefSeq" id="WP_179479054.1">
    <property type="nucleotide sequence ID" value="NZ_JACCFW010000001.1"/>
</dbReference>
<dbReference type="InterPro" id="IPR014748">
    <property type="entry name" value="Enoyl-CoA_hydra_C"/>
</dbReference>
<accession>A0A853DF21</accession>
<dbReference type="SUPFAM" id="SSF52096">
    <property type="entry name" value="ClpP/crotonase"/>
    <property type="match status" value="1"/>
</dbReference>
<evidence type="ECO:0000256" key="1">
    <source>
        <dbReference type="ARBA" id="ARBA00005254"/>
    </source>
</evidence>
<reference evidence="2 3" key="1">
    <citation type="submission" date="2020-07" db="EMBL/GenBank/DDBJ databases">
        <title>Sequencing the genomes of 1000 actinobacteria strains.</title>
        <authorList>
            <person name="Klenk H.-P."/>
        </authorList>
    </citation>
    <scope>NUCLEOTIDE SEQUENCE [LARGE SCALE GENOMIC DNA]</scope>
    <source>
        <strain evidence="2 3">DSM 29531</strain>
    </source>
</reference>
<protein>
    <submittedName>
        <fullName evidence="2">Enoyl-CoA hydratase</fullName>
        <ecNumber evidence="2">4.2.1.17</ecNumber>
    </submittedName>
</protein>
<dbReference type="EC" id="4.2.1.17" evidence="2"/>
<dbReference type="InterPro" id="IPR029045">
    <property type="entry name" value="ClpP/crotonase-like_dom_sf"/>
</dbReference>
<evidence type="ECO:0000313" key="2">
    <source>
        <dbReference type="EMBL" id="NYJ73654.1"/>
    </source>
</evidence>
<name>A0A853DF21_9MICO</name>
<keyword evidence="3" id="KW-1185">Reference proteome</keyword>
<comment type="similarity">
    <text evidence="1">Belongs to the enoyl-CoA hydratase/isomerase family.</text>
</comment>
<dbReference type="PANTHER" id="PTHR42964">
    <property type="entry name" value="ENOYL-COA HYDRATASE"/>
    <property type="match status" value="1"/>
</dbReference>
<evidence type="ECO:0000313" key="3">
    <source>
        <dbReference type="Proteomes" id="UP000571817"/>
    </source>
</evidence>
<dbReference type="InterPro" id="IPR001753">
    <property type="entry name" value="Enoyl-CoA_hydra/iso"/>
</dbReference>
<dbReference type="GO" id="GO:0004300">
    <property type="term" value="F:enoyl-CoA hydratase activity"/>
    <property type="evidence" value="ECO:0007669"/>
    <property type="project" value="UniProtKB-EC"/>
</dbReference>